<keyword evidence="8" id="KW-0067">ATP-binding</keyword>
<evidence type="ECO:0000313" key="12">
    <source>
        <dbReference type="Proteomes" id="UP000249688"/>
    </source>
</evidence>
<dbReference type="InterPro" id="IPR036412">
    <property type="entry name" value="HAD-like_sf"/>
</dbReference>
<dbReference type="PRINTS" id="PR00119">
    <property type="entry name" value="CATATPASE"/>
</dbReference>
<keyword evidence="8" id="KW-0479">Metal-binding</keyword>
<evidence type="ECO:0000256" key="4">
    <source>
        <dbReference type="ARBA" id="ARBA00022989"/>
    </source>
</evidence>
<protein>
    <recommendedName>
        <fullName evidence="6">P-type Zn(2+) transporter</fullName>
        <ecNumber evidence="6">7.2.2.12</ecNumber>
    </recommendedName>
</protein>
<dbReference type="InterPro" id="IPR059000">
    <property type="entry name" value="ATPase_P-type_domA"/>
</dbReference>
<evidence type="ECO:0000256" key="3">
    <source>
        <dbReference type="ARBA" id="ARBA00022692"/>
    </source>
</evidence>
<sequence length="754" mass="76826">MPRFALLAWVLFGLVAGVVLLLAGQAPTAGWVFSATALPVAAQVGIGLARSLLGGRVGVDAVALVAILGAVALGEGATAVVIALMVAGGEALEAWAEGRAAGALTDLMARAPRRAARLTENGIIDIDVADIRPGDSLLVRPGDTIPADGALEEDGATLDESMLTGEPLPRLMARGAALRSGAINAGPAFRMRALQDAGASTYAAILRLTQQARTTRAPLVRLADRWALGFVGLTALLAGGAWAATGDVLRALAVLVVATPCPLILAAPIALIAGIGRAARRGIVVKGGGALERLSRIQTVLFDKTGTLTPGRLRLAAVDADPALGRDAALRLAGALAQGSTHPVSAALVAAAKERGLDLPKPVEVTESPGGGVTGLVDGLSLALGSKGFLQETHIDTSAAFGLASQVAAGSIAWLAADGHTVAAFVMADGLRPEAPSAVRRLRALGVNRIALLTGDRIAAATAVGRALRLDAVLAEKSPAEKIAAVRAEASKARTAMVGDGVNDAPALAAADVGIAMGAAGTAAAAEASDVVLLVDRIDRVAEAIAIAKRTRQVALTAILIGMGLSICAMGVAAAGFLAPLTGAFVQEAIDVFAILFALTALRPGSAETEASLLPAEAGLEERTAEHAELRRLVEALRTAGDTIGATASELPSLKALEVRLRTELLPHQREEERALYPAAALRLGGQDPMAPLIRMHTEIEQLVDRVTALLQAAGQEGGWATSVAELRRAFFALEVLLQVHLVAEEEVLASVTG</sequence>
<feature type="transmembrane region" description="Helical" evidence="8">
    <location>
        <begin position="226"/>
        <end position="245"/>
    </location>
</feature>
<feature type="transmembrane region" description="Helical" evidence="8">
    <location>
        <begin position="61"/>
        <end position="87"/>
    </location>
</feature>
<dbReference type="NCBIfam" id="TIGR01525">
    <property type="entry name" value="ATPase-IB_hvy"/>
    <property type="match status" value="1"/>
</dbReference>
<dbReference type="GO" id="GO:0016887">
    <property type="term" value="F:ATP hydrolysis activity"/>
    <property type="evidence" value="ECO:0007669"/>
    <property type="project" value="InterPro"/>
</dbReference>
<keyword evidence="4 8" id="KW-1133">Transmembrane helix</keyword>
<evidence type="ECO:0000256" key="6">
    <source>
        <dbReference type="ARBA" id="ARBA00039097"/>
    </source>
</evidence>
<comment type="catalytic activity">
    <reaction evidence="7">
        <text>Zn(2+)(in) + ATP + H2O = Zn(2+)(out) + ADP + phosphate + H(+)</text>
        <dbReference type="Rhea" id="RHEA:20621"/>
        <dbReference type="ChEBI" id="CHEBI:15377"/>
        <dbReference type="ChEBI" id="CHEBI:15378"/>
        <dbReference type="ChEBI" id="CHEBI:29105"/>
        <dbReference type="ChEBI" id="CHEBI:30616"/>
        <dbReference type="ChEBI" id="CHEBI:43474"/>
        <dbReference type="ChEBI" id="CHEBI:456216"/>
        <dbReference type="EC" id="7.2.2.12"/>
    </reaction>
</comment>
<dbReference type="Gene3D" id="3.40.50.1000">
    <property type="entry name" value="HAD superfamily/HAD-like"/>
    <property type="match status" value="1"/>
</dbReference>
<dbReference type="Pfam" id="PF00702">
    <property type="entry name" value="Hydrolase"/>
    <property type="match status" value="1"/>
</dbReference>
<dbReference type="InterPro" id="IPR001757">
    <property type="entry name" value="P_typ_ATPase"/>
</dbReference>
<dbReference type="GO" id="GO:0046872">
    <property type="term" value="F:metal ion binding"/>
    <property type="evidence" value="ECO:0007669"/>
    <property type="project" value="UniProtKB-KW"/>
</dbReference>
<dbReference type="InterPro" id="IPR051014">
    <property type="entry name" value="Cation_Transport_ATPase_IB"/>
</dbReference>
<evidence type="ECO:0000259" key="9">
    <source>
        <dbReference type="Pfam" id="PF00122"/>
    </source>
</evidence>
<dbReference type="InterPro" id="IPR008250">
    <property type="entry name" value="ATPase_P-typ_transduc_dom_A_sf"/>
</dbReference>
<evidence type="ECO:0000256" key="2">
    <source>
        <dbReference type="ARBA" id="ARBA00006024"/>
    </source>
</evidence>
<feature type="transmembrane region" description="Helical" evidence="8">
    <location>
        <begin position="251"/>
        <end position="273"/>
    </location>
</feature>
<gene>
    <name evidence="11" type="ORF">C8P66_13238</name>
</gene>
<accession>A0A2W7HWU0</accession>
<organism evidence="11 12">
    <name type="scientific">Humitalea rosea</name>
    <dbReference type="NCBI Taxonomy" id="990373"/>
    <lineage>
        <taxon>Bacteria</taxon>
        <taxon>Pseudomonadati</taxon>
        <taxon>Pseudomonadota</taxon>
        <taxon>Alphaproteobacteria</taxon>
        <taxon>Acetobacterales</taxon>
        <taxon>Roseomonadaceae</taxon>
        <taxon>Humitalea</taxon>
    </lineage>
</organism>
<feature type="domain" description="P-type ATPase A" evidence="9">
    <location>
        <begin position="111"/>
        <end position="210"/>
    </location>
</feature>
<evidence type="ECO:0000256" key="1">
    <source>
        <dbReference type="ARBA" id="ARBA00004370"/>
    </source>
</evidence>
<dbReference type="NCBIfam" id="TIGR01494">
    <property type="entry name" value="ATPase_P-type"/>
    <property type="match status" value="1"/>
</dbReference>
<keyword evidence="8" id="KW-0547">Nucleotide-binding</keyword>
<proteinExistence type="inferred from homology"/>
<comment type="similarity">
    <text evidence="2 8">Belongs to the cation transport ATPase (P-type) (TC 3.A.3) family. Type IB subfamily.</text>
</comment>
<dbReference type="PANTHER" id="PTHR48085:SF5">
    <property type="entry name" value="CADMIUM_ZINC-TRANSPORTING ATPASE HMA4-RELATED"/>
    <property type="match status" value="1"/>
</dbReference>
<comment type="caution">
    <text evidence="11">The sequence shown here is derived from an EMBL/GenBank/DDBJ whole genome shotgun (WGS) entry which is preliminary data.</text>
</comment>
<dbReference type="InterPro" id="IPR023298">
    <property type="entry name" value="ATPase_P-typ_TM_dom_sf"/>
</dbReference>
<dbReference type="Gene3D" id="3.40.1110.10">
    <property type="entry name" value="Calcium-transporting ATPase, cytoplasmic domain N"/>
    <property type="match status" value="1"/>
</dbReference>
<evidence type="ECO:0000259" key="10">
    <source>
        <dbReference type="Pfam" id="PF01814"/>
    </source>
</evidence>
<dbReference type="AlphaFoldDB" id="A0A2W7HWU0"/>
<dbReference type="InterPro" id="IPR018303">
    <property type="entry name" value="ATPase_P-typ_P_site"/>
</dbReference>
<dbReference type="RefSeq" id="WP_111400231.1">
    <property type="nucleotide sequence ID" value="NZ_QKYU01000032.1"/>
</dbReference>
<dbReference type="Pfam" id="PF00122">
    <property type="entry name" value="E1-E2_ATPase"/>
    <property type="match status" value="1"/>
</dbReference>
<dbReference type="Gene3D" id="2.70.150.10">
    <property type="entry name" value="Calcium-transporting ATPase, cytoplasmic transduction domain A"/>
    <property type="match status" value="1"/>
</dbReference>
<dbReference type="EC" id="7.2.2.12" evidence="6"/>
<dbReference type="PROSITE" id="PS00154">
    <property type="entry name" value="ATPASE_E1_E2"/>
    <property type="match status" value="1"/>
</dbReference>
<dbReference type="InterPro" id="IPR023299">
    <property type="entry name" value="ATPase_P-typ_cyto_dom_N"/>
</dbReference>
<feature type="transmembrane region" description="Helical" evidence="8">
    <location>
        <begin position="554"/>
        <end position="578"/>
    </location>
</feature>
<dbReference type="CDD" id="cd12108">
    <property type="entry name" value="Hr-like"/>
    <property type="match status" value="1"/>
</dbReference>
<dbReference type="OrthoDB" id="9760802at2"/>
<evidence type="ECO:0000256" key="7">
    <source>
        <dbReference type="ARBA" id="ARBA00047308"/>
    </source>
</evidence>
<dbReference type="SUPFAM" id="SSF56784">
    <property type="entry name" value="HAD-like"/>
    <property type="match status" value="1"/>
</dbReference>
<dbReference type="Proteomes" id="UP000249688">
    <property type="component" value="Unassembled WGS sequence"/>
</dbReference>
<feature type="domain" description="Hemerythrin-like" evidence="10">
    <location>
        <begin position="624"/>
        <end position="750"/>
    </location>
</feature>
<keyword evidence="12" id="KW-1185">Reference proteome</keyword>
<evidence type="ECO:0000256" key="5">
    <source>
        <dbReference type="ARBA" id="ARBA00023136"/>
    </source>
</evidence>
<dbReference type="PRINTS" id="PR00120">
    <property type="entry name" value="HATPASE"/>
</dbReference>
<dbReference type="Gene3D" id="1.20.120.520">
    <property type="entry name" value="nmb1532 protein domain like"/>
    <property type="match status" value="1"/>
</dbReference>
<dbReference type="InterPro" id="IPR023214">
    <property type="entry name" value="HAD_sf"/>
</dbReference>
<evidence type="ECO:0000256" key="8">
    <source>
        <dbReference type="RuleBase" id="RU362081"/>
    </source>
</evidence>
<evidence type="ECO:0000313" key="11">
    <source>
        <dbReference type="EMBL" id="PZW38954.1"/>
    </source>
</evidence>
<dbReference type="Pfam" id="PF01814">
    <property type="entry name" value="Hemerythrin"/>
    <property type="match status" value="1"/>
</dbReference>
<dbReference type="PANTHER" id="PTHR48085">
    <property type="entry name" value="CADMIUM/ZINC-TRANSPORTING ATPASE HMA2-RELATED"/>
    <property type="match status" value="1"/>
</dbReference>
<dbReference type="PROSITE" id="PS01229">
    <property type="entry name" value="COF_2"/>
    <property type="match status" value="1"/>
</dbReference>
<keyword evidence="3 8" id="KW-0812">Transmembrane</keyword>
<dbReference type="GO" id="GO:0016463">
    <property type="term" value="F:P-type zinc transporter activity"/>
    <property type="evidence" value="ECO:0007669"/>
    <property type="project" value="UniProtKB-EC"/>
</dbReference>
<dbReference type="GO" id="GO:0015086">
    <property type="term" value="F:cadmium ion transmembrane transporter activity"/>
    <property type="evidence" value="ECO:0007669"/>
    <property type="project" value="TreeGrafter"/>
</dbReference>
<dbReference type="SUPFAM" id="SSF81653">
    <property type="entry name" value="Calcium ATPase, transduction domain A"/>
    <property type="match status" value="1"/>
</dbReference>
<reference evidence="11 12" key="1">
    <citation type="submission" date="2018-06" db="EMBL/GenBank/DDBJ databases">
        <title>Genomic Encyclopedia of Archaeal and Bacterial Type Strains, Phase II (KMG-II): from individual species to whole genera.</title>
        <authorList>
            <person name="Goeker M."/>
        </authorList>
    </citation>
    <scope>NUCLEOTIDE SEQUENCE [LARGE SCALE GENOMIC DNA]</scope>
    <source>
        <strain evidence="11 12">DSM 24525</strain>
    </source>
</reference>
<name>A0A2W7HWU0_9PROT</name>
<dbReference type="InterPro" id="IPR012312">
    <property type="entry name" value="Hemerythrin-like"/>
</dbReference>
<dbReference type="EMBL" id="QKYU01000032">
    <property type="protein sequence ID" value="PZW38954.1"/>
    <property type="molecule type" value="Genomic_DNA"/>
</dbReference>
<keyword evidence="5 8" id="KW-0472">Membrane</keyword>
<comment type="subcellular location">
    <subcellularLocation>
        <location evidence="8">Cell membrane</location>
    </subcellularLocation>
    <subcellularLocation>
        <location evidence="1">Membrane</location>
    </subcellularLocation>
</comment>
<dbReference type="InterPro" id="IPR027256">
    <property type="entry name" value="P-typ_ATPase_IB"/>
</dbReference>
<dbReference type="GO" id="GO:0005524">
    <property type="term" value="F:ATP binding"/>
    <property type="evidence" value="ECO:0007669"/>
    <property type="project" value="UniProtKB-UniRule"/>
</dbReference>
<dbReference type="GO" id="GO:0005886">
    <property type="term" value="C:plasma membrane"/>
    <property type="evidence" value="ECO:0007669"/>
    <property type="project" value="UniProtKB-SubCell"/>
</dbReference>
<keyword evidence="8" id="KW-1003">Cell membrane</keyword>
<dbReference type="SUPFAM" id="SSF81665">
    <property type="entry name" value="Calcium ATPase, transmembrane domain M"/>
    <property type="match status" value="1"/>
</dbReference>